<dbReference type="Proteomes" id="UP000032552">
    <property type="component" value="Unassembled WGS sequence"/>
</dbReference>
<dbReference type="GO" id="GO:0046872">
    <property type="term" value="F:metal ion binding"/>
    <property type="evidence" value="ECO:0007669"/>
    <property type="project" value="UniProtKB-KW"/>
</dbReference>
<keyword evidence="10" id="KW-0479">Metal-binding</keyword>
<dbReference type="AlphaFoldDB" id="A0A0C9PTX2"/>
<dbReference type="EMBL" id="BAYM01000008">
    <property type="protein sequence ID" value="GAN35484.1"/>
    <property type="molecule type" value="Genomic_DNA"/>
</dbReference>
<organism evidence="11 12">
    <name type="scientific">Lacticaseibacillus paracasei NRIC 0644</name>
    <dbReference type="NCBI Taxonomy" id="1435038"/>
    <lineage>
        <taxon>Bacteria</taxon>
        <taxon>Bacillati</taxon>
        <taxon>Bacillota</taxon>
        <taxon>Bacilli</taxon>
        <taxon>Lactobacillales</taxon>
        <taxon>Lactobacillaceae</taxon>
        <taxon>Lacticaseibacillus</taxon>
    </lineage>
</organism>
<feature type="transmembrane region" description="Helical" evidence="10">
    <location>
        <begin position="69"/>
        <end position="88"/>
    </location>
</feature>
<evidence type="ECO:0000256" key="6">
    <source>
        <dbReference type="ARBA" id="ARBA00023303"/>
    </source>
</evidence>
<comment type="catalytic activity">
    <reaction evidence="8">
        <text>fluoride(in) = fluoride(out)</text>
        <dbReference type="Rhea" id="RHEA:76159"/>
        <dbReference type="ChEBI" id="CHEBI:17051"/>
    </reaction>
    <physiologicalReaction direction="left-to-right" evidence="8">
        <dbReference type="Rhea" id="RHEA:76160"/>
    </physiologicalReaction>
</comment>
<comment type="subcellular location">
    <subcellularLocation>
        <location evidence="1 10">Cell membrane</location>
        <topology evidence="1 10">Multi-pass membrane protein</topology>
    </subcellularLocation>
</comment>
<evidence type="ECO:0000256" key="10">
    <source>
        <dbReference type="HAMAP-Rule" id="MF_00454"/>
    </source>
</evidence>
<keyword evidence="2 10" id="KW-1003">Cell membrane</keyword>
<dbReference type="GO" id="GO:0062054">
    <property type="term" value="F:fluoride channel activity"/>
    <property type="evidence" value="ECO:0007669"/>
    <property type="project" value="UniProtKB-UniRule"/>
</dbReference>
<dbReference type="InterPro" id="IPR003691">
    <property type="entry name" value="FluC"/>
</dbReference>
<evidence type="ECO:0000313" key="11">
    <source>
        <dbReference type="EMBL" id="GAN35484.1"/>
    </source>
</evidence>
<evidence type="ECO:0000256" key="2">
    <source>
        <dbReference type="ARBA" id="ARBA00022475"/>
    </source>
</evidence>
<keyword evidence="10" id="KW-0813">Transport</keyword>
<evidence type="ECO:0000313" key="12">
    <source>
        <dbReference type="Proteomes" id="UP000032552"/>
    </source>
</evidence>
<dbReference type="InterPro" id="IPR036259">
    <property type="entry name" value="MFS_trans_sf"/>
</dbReference>
<feature type="transmembrane region" description="Helical" evidence="10">
    <location>
        <begin position="100"/>
        <end position="124"/>
    </location>
</feature>
<keyword evidence="10" id="KW-0915">Sodium</keyword>
<keyword evidence="5 10" id="KW-0472">Membrane</keyword>
<dbReference type="RefSeq" id="WP_045624721.1">
    <property type="nucleotide sequence ID" value="NZ_BAYM01000008.1"/>
</dbReference>
<feature type="binding site" evidence="10">
    <location>
        <position position="80"/>
    </location>
    <ligand>
        <name>Na(+)</name>
        <dbReference type="ChEBI" id="CHEBI:29101"/>
        <note>structural</note>
    </ligand>
</feature>
<protein>
    <recommendedName>
        <fullName evidence="10">Fluoride-specific ion channel FluC</fullName>
    </recommendedName>
</protein>
<keyword evidence="4 10" id="KW-1133">Transmembrane helix</keyword>
<feature type="binding site" evidence="10">
    <location>
        <position position="83"/>
    </location>
    <ligand>
        <name>Na(+)</name>
        <dbReference type="ChEBI" id="CHEBI:29101"/>
        <note>structural</note>
    </ligand>
</feature>
<sequence>MQHREKIHFSWLVAVFAGGFIGGILRYGISGVTHDGTTMMGTTIVNLIGSFLLAFTTYGLDMKFDLPEWLLLALGTGVIGGFTTFSTLMLDFATLAPRHAIYATLLLMLNLLGGLLAATAGFLASKLVGRRDKKQW</sequence>
<evidence type="ECO:0000256" key="3">
    <source>
        <dbReference type="ARBA" id="ARBA00022692"/>
    </source>
</evidence>
<dbReference type="Pfam" id="PF02537">
    <property type="entry name" value="CRCB"/>
    <property type="match status" value="1"/>
</dbReference>
<evidence type="ECO:0000256" key="8">
    <source>
        <dbReference type="ARBA" id="ARBA00035585"/>
    </source>
</evidence>
<comment type="caution">
    <text evidence="11">The sequence shown here is derived from an EMBL/GenBank/DDBJ whole genome shotgun (WGS) entry which is preliminary data.</text>
</comment>
<gene>
    <name evidence="10" type="primary">fluC</name>
    <name evidence="10" type="synonym">crcB</name>
    <name evidence="11" type="ORF">LC0644_0073</name>
</gene>
<evidence type="ECO:0000256" key="4">
    <source>
        <dbReference type="ARBA" id="ARBA00022989"/>
    </source>
</evidence>
<evidence type="ECO:0000256" key="1">
    <source>
        <dbReference type="ARBA" id="ARBA00004651"/>
    </source>
</evidence>
<accession>A0A0C9PTX2</accession>
<evidence type="ECO:0000256" key="5">
    <source>
        <dbReference type="ARBA" id="ARBA00023136"/>
    </source>
</evidence>
<feature type="transmembrane region" description="Helical" evidence="10">
    <location>
        <begin position="39"/>
        <end position="60"/>
    </location>
</feature>
<name>A0A0C9PTX2_LACPA</name>
<proteinExistence type="inferred from homology"/>
<evidence type="ECO:0000256" key="7">
    <source>
        <dbReference type="ARBA" id="ARBA00035120"/>
    </source>
</evidence>
<dbReference type="SUPFAM" id="SSF103473">
    <property type="entry name" value="MFS general substrate transporter"/>
    <property type="match status" value="1"/>
</dbReference>
<comment type="activity regulation">
    <text evidence="10">Na(+) is not transported, but it plays an essential structural role and its presence is essential for fluoride channel function.</text>
</comment>
<dbReference type="HAMAP" id="MF_00454">
    <property type="entry name" value="FluC"/>
    <property type="match status" value="1"/>
</dbReference>
<dbReference type="GO" id="GO:0005886">
    <property type="term" value="C:plasma membrane"/>
    <property type="evidence" value="ECO:0007669"/>
    <property type="project" value="UniProtKB-SubCell"/>
</dbReference>
<keyword evidence="3 10" id="KW-0812">Transmembrane</keyword>
<evidence type="ECO:0000256" key="9">
    <source>
        <dbReference type="ARBA" id="ARBA00049940"/>
    </source>
</evidence>
<comment type="similarity">
    <text evidence="7 10">Belongs to the fluoride channel Fluc/FEX (TC 1.A.43) family.</text>
</comment>
<keyword evidence="10" id="KW-0406">Ion transport</keyword>
<dbReference type="GO" id="GO:0140114">
    <property type="term" value="P:cellular detoxification of fluoride"/>
    <property type="evidence" value="ECO:0007669"/>
    <property type="project" value="UniProtKB-UniRule"/>
</dbReference>
<keyword evidence="6 10" id="KW-0407">Ion channel</keyword>
<reference evidence="12" key="1">
    <citation type="submission" date="2014-05" db="EMBL/GenBank/DDBJ databases">
        <title>Whole genome sequencing of Lactobacillus casei NRIC0644.</title>
        <authorList>
            <person name="Atarashi H."/>
            <person name="Yoshida Y."/>
            <person name="Fujimura S."/>
            <person name="Tanaka N."/>
            <person name="Shiwa Y."/>
            <person name="Yoshikawa H."/>
            <person name="Okada S."/>
            <person name="Nakagawa J."/>
        </authorList>
    </citation>
    <scope>NUCLEOTIDE SEQUENCE [LARGE SCALE GENOMIC DNA]</scope>
    <source>
        <strain evidence="12">NRIC0644</strain>
    </source>
</reference>
<comment type="function">
    <text evidence="9 10">Fluoride-specific ion channel. Important for reducing fluoride concentration in the cell, thus reducing its toxicity.</text>
</comment>
<feature type="transmembrane region" description="Helical" evidence="10">
    <location>
        <begin position="7"/>
        <end position="27"/>
    </location>
</feature>